<dbReference type="GO" id="GO:0003700">
    <property type="term" value="F:DNA-binding transcription factor activity"/>
    <property type="evidence" value="ECO:0007669"/>
    <property type="project" value="InterPro"/>
</dbReference>
<reference evidence="16 17" key="1">
    <citation type="submission" date="2013-10" db="EMBL/GenBank/DDBJ databases">
        <title>Salinisphaera orenii MK-B5 Genome Sequencing.</title>
        <authorList>
            <person name="Lai Q."/>
            <person name="Li C."/>
            <person name="Shao Z."/>
        </authorList>
    </citation>
    <scope>NUCLEOTIDE SEQUENCE [LARGE SCALE GENOMIC DNA]</scope>
    <source>
        <strain evidence="16 17">MK-B5</strain>
    </source>
</reference>
<feature type="binding site" evidence="13">
    <location>
        <position position="49"/>
    </location>
    <ligand>
        <name>Zn(2+)</name>
        <dbReference type="ChEBI" id="CHEBI:29105"/>
    </ligand>
</feature>
<dbReference type="InterPro" id="IPR036631">
    <property type="entry name" value="MGMT_N_sf"/>
</dbReference>
<dbReference type="RefSeq" id="WP_123630004.1">
    <property type="nucleotide sequence ID" value="NZ_AYKH01000002.1"/>
</dbReference>
<dbReference type="InterPro" id="IPR014048">
    <property type="entry name" value="MethylDNA_cys_MeTrfase_DNA-bd"/>
</dbReference>
<evidence type="ECO:0000313" key="17">
    <source>
        <dbReference type="Proteomes" id="UP000283993"/>
    </source>
</evidence>
<dbReference type="SUPFAM" id="SSF53155">
    <property type="entry name" value="Methylated DNA-protein cysteine methyltransferase domain"/>
    <property type="match status" value="1"/>
</dbReference>
<evidence type="ECO:0000256" key="6">
    <source>
        <dbReference type="ARBA" id="ARBA00022763"/>
    </source>
</evidence>
<dbReference type="PANTHER" id="PTHR10815:SF14">
    <property type="entry name" value="BIFUNCTIONAL TRANSCRIPTIONAL ACTIVATOR_DNA REPAIR ENZYME ADA"/>
    <property type="match status" value="1"/>
</dbReference>
<feature type="binding site" evidence="13">
    <location>
        <position position="76"/>
    </location>
    <ligand>
        <name>Zn(2+)</name>
        <dbReference type="ChEBI" id="CHEBI:29105"/>
    </ligand>
</feature>
<dbReference type="InterPro" id="IPR036388">
    <property type="entry name" value="WH-like_DNA-bd_sf"/>
</dbReference>
<dbReference type="PROSITE" id="PS00374">
    <property type="entry name" value="MGMT"/>
    <property type="match status" value="1"/>
</dbReference>
<evidence type="ECO:0000256" key="1">
    <source>
        <dbReference type="ARBA" id="ARBA00001286"/>
    </source>
</evidence>
<evidence type="ECO:0000256" key="2">
    <source>
        <dbReference type="ARBA" id="ARBA00008711"/>
    </source>
</evidence>
<dbReference type="SUPFAM" id="SSF46767">
    <property type="entry name" value="Methylated DNA-protein cysteine methyltransferase, C-terminal domain"/>
    <property type="match status" value="1"/>
</dbReference>
<comment type="catalytic activity">
    <reaction evidence="1">
        <text>a 4-O-methyl-thymidine in DNA + L-cysteinyl-[protein] = a thymidine in DNA + S-methyl-L-cysteinyl-[protein]</text>
        <dbReference type="Rhea" id="RHEA:53428"/>
        <dbReference type="Rhea" id="RHEA-COMP:10131"/>
        <dbReference type="Rhea" id="RHEA-COMP:10132"/>
        <dbReference type="Rhea" id="RHEA-COMP:13555"/>
        <dbReference type="Rhea" id="RHEA-COMP:13556"/>
        <dbReference type="ChEBI" id="CHEBI:29950"/>
        <dbReference type="ChEBI" id="CHEBI:82612"/>
        <dbReference type="ChEBI" id="CHEBI:137386"/>
        <dbReference type="ChEBI" id="CHEBI:137387"/>
        <dbReference type="EC" id="2.1.1.63"/>
    </reaction>
</comment>
<evidence type="ECO:0000256" key="12">
    <source>
        <dbReference type="PIRSR" id="PIRSR000409-1"/>
    </source>
</evidence>
<evidence type="ECO:0000256" key="3">
    <source>
        <dbReference type="ARBA" id="ARBA00011918"/>
    </source>
</evidence>
<dbReference type="Pfam" id="PF01035">
    <property type="entry name" value="DNA_binding_1"/>
    <property type="match status" value="1"/>
</dbReference>
<dbReference type="PIRSF" id="PIRSF000409">
    <property type="entry name" value="Ada"/>
    <property type="match status" value="1"/>
</dbReference>
<feature type="binding site" evidence="13">
    <location>
        <position position="79"/>
    </location>
    <ligand>
        <name>Zn(2+)</name>
        <dbReference type="ChEBI" id="CHEBI:29105"/>
    </ligand>
</feature>
<sequence>MSEESEAAVSTDFDGDAARWRAVCANDRRANGCFVYAVRTTGVYCRPGCVSRQPRRANVVFFDTGTAAAEAGYRPCKRCLPSGRSRAERHRELVVRACRRIDAGPGRVSLADLATAAGLSRGHFHRLFREHTGLTPHQYERAQRDERLRCALADGAPVARALGEAGHDAGGTGHARATGALGMPPSRYRRGGAGSTIRFAVGQATLGAVLVAGAERGVCAIALGDDPDALVRGLQARFPRASLVADEDGFAAHVARVVGFVETPSLGLDLPLDIRGTVFQRRVWRALSEIPLGGTASYAEIARAIGAPGSARAVAAACGANPLALAVPCHRVVRSDGGLSGYRWGVERKRALLARERDAAG</sequence>
<comment type="similarity">
    <text evidence="2">Belongs to the MGMT family.</text>
</comment>
<evidence type="ECO:0000256" key="10">
    <source>
        <dbReference type="ARBA" id="ARBA00023204"/>
    </source>
</evidence>
<dbReference type="FunFam" id="1.10.10.10:FF:000214">
    <property type="entry name" value="Methylated-DNA--protein-cysteine methyltransferase"/>
    <property type="match status" value="1"/>
</dbReference>
<dbReference type="GO" id="GO:0032259">
    <property type="term" value="P:methylation"/>
    <property type="evidence" value="ECO:0007669"/>
    <property type="project" value="UniProtKB-KW"/>
</dbReference>
<organism evidence="16 17">
    <name type="scientific">Salinisphaera orenii MK-B5</name>
    <dbReference type="NCBI Taxonomy" id="856730"/>
    <lineage>
        <taxon>Bacteria</taxon>
        <taxon>Pseudomonadati</taxon>
        <taxon>Pseudomonadota</taxon>
        <taxon>Gammaproteobacteria</taxon>
        <taxon>Salinisphaerales</taxon>
        <taxon>Salinisphaeraceae</taxon>
        <taxon>Salinisphaera</taxon>
    </lineage>
</organism>
<dbReference type="SMART" id="SM00342">
    <property type="entry name" value="HTH_ARAC"/>
    <property type="match status" value="1"/>
</dbReference>
<dbReference type="Pfam" id="PF12833">
    <property type="entry name" value="HTH_18"/>
    <property type="match status" value="1"/>
</dbReference>
<dbReference type="NCBIfam" id="TIGR00589">
    <property type="entry name" value="ogt"/>
    <property type="match status" value="1"/>
</dbReference>
<evidence type="ECO:0000256" key="5">
    <source>
        <dbReference type="ARBA" id="ARBA00022679"/>
    </source>
</evidence>
<dbReference type="Gene3D" id="1.10.10.10">
    <property type="entry name" value="Winged helix-like DNA-binding domain superfamily/Winged helix DNA-binding domain"/>
    <property type="match status" value="1"/>
</dbReference>
<dbReference type="SUPFAM" id="SSF57884">
    <property type="entry name" value="Ada DNA repair protein, N-terminal domain (N-Ada 10)"/>
    <property type="match status" value="1"/>
</dbReference>
<dbReference type="PANTHER" id="PTHR10815">
    <property type="entry name" value="METHYLATED-DNA--PROTEIN-CYSTEINE METHYLTRANSFERASE"/>
    <property type="match status" value="1"/>
</dbReference>
<dbReference type="PROSITE" id="PS01124">
    <property type="entry name" value="HTH_ARAC_FAMILY_2"/>
    <property type="match status" value="1"/>
</dbReference>
<dbReference type="Gene3D" id="3.30.160.70">
    <property type="entry name" value="Methylated DNA-protein cysteine methyltransferase domain"/>
    <property type="match status" value="1"/>
</dbReference>
<feature type="active site" description="Nucleophile; methyl group acceptor from methylphosphotriester" evidence="12">
    <location>
        <position position="45"/>
    </location>
</feature>
<dbReference type="GO" id="GO:0043565">
    <property type="term" value="F:sequence-specific DNA binding"/>
    <property type="evidence" value="ECO:0007669"/>
    <property type="project" value="InterPro"/>
</dbReference>
<evidence type="ECO:0000256" key="4">
    <source>
        <dbReference type="ARBA" id="ARBA00022603"/>
    </source>
</evidence>
<gene>
    <name evidence="16" type="ORF">SAOR_02005</name>
</gene>
<evidence type="ECO:0000256" key="7">
    <source>
        <dbReference type="ARBA" id="ARBA00023015"/>
    </source>
</evidence>
<keyword evidence="9" id="KW-0804">Transcription</keyword>
<feature type="active site" description="Nucleophile; methyl group acceptor from either O6-methylguanine or O4-methylthymine" evidence="12">
    <location>
        <position position="329"/>
    </location>
</feature>
<dbReference type="InterPro" id="IPR001497">
    <property type="entry name" value="MethylDNA_cys_MeTrfase_AS"/>
</dbReference>
<keyword evidence="10" id="KW-0234">DNA repair</keyword>
<dbReference type="InterPro" id="IPR036217">
    <property type="entry name" value="MethylDNA_cys_MeTrfase_DNAb"/>
</dbReference>
<dbReference type="EC" id="2.1.1.63" evidence="3"/>
<evidence type="ECO:0000256" key="9">
    <source>
        <dbReference type="ARBA" id="ARBA00023163"/>
    </source>
</evidence>
<keyword evidence="5" id="KW-0808">Transferase</keyword>
<accession>A0A423PW98</accession>
<evidence type="ECO:0000256" key="14">
    <source>
        <dbReference type="SAM" id="MobiDB-lite"/>
    </source>
</evidence>
<dbReference type="InterPro" id="IPR018060">
    <property type="entry name" value="HTH_AraC"/>
</dbReference>
<keyword evidence="13" id="KW-0862">Zinc</keyword>
<comment type="caution">
    <text evidence="16">The sequence shown here is derived from an EMBL/GenBank/DDBJ whole genome shotgun (WGS) entry which is preliminary data.</text>
</comment>
<keyword evidence="7" id="KW-0805">Transcription regulation</keyword>
<keyword evidence="6" id="KW-0227">DNA damage</keyword>
<dbReference type="Gene3D" id="3.40.10.10">
    <property type="entry name" value="DNA Methylphosphotriester Repair Domain"/>
    <property type="match status" value="1"/>
</dbReference>
<evidence type="ECO:0000256" key="13">
    <source>
        <dbReference type="PIRSR" id="PIRSR000409-3"/>
    </source>
</evidence>
<evidence type="ECO:0000256" key="11">
    <source>
        <dbReference type="ARBA" id="ARBA00049348"/>
    </source>
</evidence>
<feature type="region of interest" description="Disordered" evidence="14">
    <location>
        <begin position="166"/>
        <end position="186"/>
    </location>
</feature>
<dbReference type="InterPro" id="IPR035451">
    <property type="entry name" value="Ada-like_dom_sf"/>
</dbReference>
<name>A0A423PW98_9GAMM</name>
<dbReference type="Gene3D" id="1.10.10.60">
    <property type="entry name" value="Homeodomain-like"/>
    <property type="match status" value="1"/>
</dbReference>
<dbReference type="NCBIfam" id="NF011964">
    <property type="entry name" value="PRK15435.1"/>
    <property type="match status" value="1"/>
</dbReference>
<dbReference type="Pfam" id="PF02805">
    <property type="entry name" value="Ada_Zn_binding"/>
    <property type="match status" value="1"/>
</dbReference>
<dbReference type="Proteomes" id="UP000283993">
    <property type="component" value="Unassembled WGS sequence"/>
</dbReference>
<feature type="binding site" evidence="13">
    <location>
        <position position="45"/>
    </location>
    <ligand>
        <name>Zn(2+)</name>
        <dbReference type="ChEBI" id="CHEBI:29105"/>
    </ligand>
</feature>
<keyword evidence="13" id="KW-0479">Metal-binding</keyword>
<dbReference type="InterPro" id="IPR004026">
    <property type="entry name" value="Ada_DNA_repair_Zn-bd"/>
</dbReference>
<keyword evidence="8" id="KW-0010">Activator</keyword>
<evidence type="ECO:0000256" key="8">
    <source>
        <dbReference type="ARBA" id="ARBA00023159"/>
    </source>
</evidence>
<proteinExistence type="inferred from homology"/>
<dbReference type="GO" id="GO:0008270">
    <property type="term" value="F:zinc ion binding"/>
    <property type="evidence" value="ECO:0007669"/>
    <property type="project" value="InterPro"/>
</dbReference>
<dbReference type="GO" id="GO:0003908">
    <property type="term" value="F:methylated-DNA-[protein]-cysteine S-methyltransferase activity"/>
    <property type="evidence" value="ECO:0007669"/>
    <property type="project" value="UniProtKB-EC"/>
</dbReference>
<keyword evidence="17" id="KW-1185">Reference proteome</keyword>
<dbReference type="CDD" id="cd06445">
    <property type="entry name" value="ATase"/>
    <property type="match status" value="1"/>
</dbReference>
<evidence type="ECO:0000313" key="16">
    <source>
        <dbReference type="EMBL" id="ROO29880.1"/>
    </source>
</evidence>
<dbReference type="SUPFAM" id="SSF46689">
    <property type="entry name" value="Homeodomain-like"/>
    <property type="match status" value="1"/>
</dbReference>
<comment type="catalytic activity">
    <reaction evidence="11">
        <text>a 6-O-methyl-2'-deoxyguanosine in DNA + L-cysteinyl-[protein] = S-methyl-L-cysteinyl-[protein] + a 2'-deoxyguanosine in DNA</text>
        <dbReference type="Rhea" id="RHEA:24000"/>
        <dbReference type="Rhea" id="RHEA-COMP:10131"/>
        <dbReference type="Rhea" id="RHEA-COMP:10132"/>
        <dbReference type="Rhea" id="RHEA-COMP:11367"/>
        <dbReference type="Rhea" id="RHEA-COMP:11368"/>
        <dbReference type="ChEBI" id="CHEBI:29950"/>
        <dbReference type="ChEBI" id="CHEBI:82612"/>
        <dbReference type="ChEBI" id="CHEBI:85445"/>
        <dbReference type="ChEBI" id="CHEBI:85448"/>
        <dbReference type="EC" id="2.1.1.63"/>
    </reaction>
</comment>
<feature type="domain" description="HTH araC/xylS-type" evidence="15">
    <location>
        <begin position="91"/>
        <end position="191"/>
    </location>
</feature>
<dbReference type="AlphaFoldDB" id="A0A423PW98"/>
<dbReference type="InterPro" id="IPR009057">
    <property type="entry name" value="Homeodomain-like_sf"/>
</dbReference>
<comment type="cofactor">
    <cofactor evidence="13">
        <name>Zn(2+)</name>
        <dbReference type="ChEBI" id="CHEBI:29105"/>
    </cofactor>
    <text evidence="13">Binds 1 zinc ion per subunit.</text>
</comment>
<protein>
    <recommendedName>
        <fullName evidence="3">methylated-DNA--[protein]-cysteine S-methyltransferase</fullName>
        <ecNumber evidence="3">2.1.1.63</ecNumber>
    </recommendedName>
</protein>
<dbReference type="InterPro" id="IPR016221">
    <property type="entry name" value="Bifunct_regulatory_prot_Ada"/>
</dbReference>
<dbReference type="GO" id="GO:0006281">
    <property type="term" value="P:DNA repair"/>
    <property type="evidence" value="ECO:0007669"/>
    <property type="project" value="UniProtKB-KW"/>
</dbReference>
<keyword evidence="4" id="KW-0489">Methyltransferase</keyword>
<dbReference type="EMBL" id="AYKH01000002">
    <property type="protein sequence ID" value="ROO29880.1"/>
    <property type="molecule type" value="Genomic_DNA"/>
</dbReference>
<evidence type="ECO:0000259" key="15">
    <source>
        <dbReference type="PROSITE" id="PS01124"/>
    </source>
</evidence>